<dbReference type="SUPFAM" id="SSF49384">
    <property type="entry name" value="Carbohydrate-binding domain"/>
    <property type="match status" value="1"/>
</dbReference>
<dbReference type="PROSITE" id="PS51173">
    <property type="entry name" value="CBM2"/>
    <property type="match status" value="1"/>
</dbReference>
<dbReference type="InterPro" id="IPR008965">
    <property type="entry name" value="CBM2/CBM3_carb-bd_dom_sf"/>
</dbReference>
<dbReference type="EMBL" id="JAZGQL010000014">
    <property type="protein sequence ID" value="MEE6308893.1"/>
    <property type="molecule type" value="Genomic_DNA"/>
</dbReference>
<comment type="caution">
    <text evidence="3">The sequence shown here is derived from an EMBL/GenBank/DDBJ whole genome shotgun (WGS) entry which is preliminary data.</text>
</comment>
<feature type="chain" id="PRO_5045962610" evidence="1">
    <location>
        <begin position="29"/>
        <end position="147"/>
    </location>
</feature>
<evidence type="ECO:0000313" key="3">
    <source>
        <dbReference type="EMBL" id="MEE6308893.1"/>
    </source>
</evidence>
<dbReference type="Gene3D" id="2.60.40.290">
    <property type="match status" value="1"/>
</dbReference>
<organism evidence="3 4">
    <name type="scientific">Plantactinospora veratri</name>
    <dbReference type="NCBI Taxonomy" id="1436122"/>
    <lineage>
        <taxon>Bacteria</taxon>
        <taxon>Bacillati</taxon>
        <taxon>Actinomycetota</taxon>
        <taxon>Actinomycetes</taxon>
        <taxon>Micromonosporales</taxon>
        <taxon>Micromonosporaceae</taxon>
        <taxon>Plantactinospora</taxon>
    </lineage>
</organism>
<reference evidence="3 4" key="1">
    <citation type="submission" date="2024-01" db="EMBL/GenBank/DDBJ databases">
        <title>Genome insights into Plantactinospora veratri sp. nov.</title>
        <authorList>
            <person name="Wang L."/>
        </authorList>
    </citation>
    <scope>NUCLEOTIDE SEQUENCE [LARGE SCALE GENOMIC DNA]</scope>
    <source>
        <strain evidence="3 4">NEAU-FHS4</strain>
    </source>
</reference>
<dbReference type="InterPro" id="IPR012291">
    <property type="entry name" value="CBM2_carb-bd_dom_sf"/>
</dbReference>
<gene>
    <name evidence="3" type="ORF">V1634_18840</name>
</gene>
<feature type="signal peptide" evidence="1">
    <location>
        <begin position="1"/>
        <end position="28"/>
    </location>
</feature>
<sequence>MQPWRRFVGTLLAATGMVALAFTGPATAAPSGSAPLAAIACRYEYQLSNVWQGGFTGTVKVTNTGAQPIEDWRLAFDLAPTTARITQAWNGLLISFYAPVRINAPSWAEDLYPGQAHEIGFSGEFVGEQSAVWISNVKLNDTSCSFT</sequence>
<protein>
    <submittedName>
        <fullName evidence="3">Cellulose binding domain-containing protein</fullName>
    </submittedName>
</protein>
<proteinExistence type="predicted"/>
<evidence type="ECO:0000259" key="2">
    <source>
        <dbReference type="PROSITE" id="PS51173"/>
    </source>
</evidence>
<name>A0ABU7SG26_9ACTN</name>
<dbReference type="Proteomes" id="UP001339911">
    <property type="component" value="Unassembled WGS sequence"/>
</dbReference>
<dbReference type="InterPro" id="IPR001919">
    <property type="entry name" value="CBD2"/>
</dbReference>
<keyword evidence="4" id="KW-1185">Reference proteome</keyword>
<dbReference type="Pfam" id="PF00553">
    <property type="entry name" value="CBM_2"/>
    <property type="match status" value="1"/>
</dbReference>
<evidence type="ECO:0000313" key="4">
    <source>
        <dbReference type="Proteomes" id="UP001339911"/>
    </source>
</evidence>
<feature type="domain" description="CBM2" evidence="2">
    <location>
        <begin position="34"/>
        <end position="147"/>
    </location>
</feature>
<dbReference type="RefSeq" id="WP_331209181.1">
    <property type="nucleotide sequence ID" value="NZ_JAZGQL010000014.1"/>
</dbReference>
<keyword evidence="1" id="KW-0732">Signal</keyword>
<evidence type="ECO:0000256" key="1">
    <source>
        <dbReference type="SAM" id="SignalP"/>
    </source>
</evidence>
<dbReference type="SMART" id="SM00637">
    <property type="entry name" value="CBD_II"/>
    <property type="match status" value="1"/>
</dbReference>
<accession>A0ABU7SG26</accession>